<evidence type="ECO:0000313" key="2">
    <source>
        <dbReference type="EMBL" id="VYT46801.1"/>
    </source>
</evidence>
<comment type="similarity">
    <text evidence="1">Belongs to the cycloisomerase 2 family.</text>
</comment>
<protein>
    <submittedName>
        <fullName evidence="2">6-phosphogluconolactonase</fullName>
        <ecNumber evidence="2">3.1.1.31</ecNumber>
    </submittedName>
</protein>
<keyword evidence="2" id="KW-0378">Hydrolase</keyword>
<dbReference type="PANTHER" id="PTHR30344">
    <property type="entry name" value="6-PHOSPHOGLUCONOLACTONASE-RELATED"/>
    <property type="match status" value="1"/>
</dbReference>
<dbReference type="Pfam" id="PF10282">
    <property type="entry name" value="Lactonase"/>
    <property type="match status" value="1"/>
</dbReference>
<dbReference type="EC" id="3.1.1.31" evidence="2"/>
<dbReference type="AlphaFoldDB" id="A0A6N2WYE8"/>
<dbReference type="PANTHER" id="PTHR30344:SF1">
    <property type="entry name" value="6-PHOSPHOGLUCONOLACTONASE"/>
    <property type="match status" value="1"/>
</dbReference>
<dbReference type="Gene3D" id="2.130.10.10">
    <property type="entry name" value="YVTN repeat-like/Quinoprotein amine dehydrogenase"/>
    <property type="match status" value="1"/>
</dbReference>
<dbReference type="InterPro" id="IPR050282">
    <property type="entry name" value="Cycloisomerase_2"/>
</dbReference>
<evidence type="ECO:0000256" key="1">
    <source>
        <dbReference type="ARBA" id="ARBA00005564"/>
    </source>
</evidence>
<dbReference type="InterPro" id="IPR015943">
    <property type="entry name" value="WD40/YVTN_repeat-like_dom_sf"/>
</dbReference>
<accession>A0A6N2WYE8</accession>
<gene>
    <name evidence="2" type="primary">pgl_10</name>
    <name evidence="2" type="ORF">CBLFYP116_04136</name>
</gene>
<reference evidence="2" key="1">
    <citation type="submission" date="2019-11" db="EMBL/GenBank/DDBJ databases">
        <authorList>
            <person name="Feng L."/>
        </authorList>
    </citation>
    <scope>NUCLEOTIDE SEQUENCE</scope>
    <source>
        <strain evidence="2">CbolteaeLFYP116</strain>
    </source>
</reference>
<dbReference type="GO" id="GO:0017057">
    <property type="term" value="F:6-phosphogluconolactonase activity"/>
    <property type="evidence" value="ECO:0007669"/>
    <property type="project" value="UniProtKB-EC"/>
</dbReference>
<dbReference type="RefSeq" id="WP_024726196.1">
    <property type="nucleotide sequence ID" value="NZ_CACRTF010000017.1"/>
</dbReference>
<sequence length="385" mass="43095">MSENIYALSGSFAMKPGLQKGLTIYRYDLENGGFQYIGRCLEDINMGQQCPGPFDNVHYITNECRDRDGMEGKGGEVLAVRIDPDSGMPHVISRRSTLVPQPSYLCLDRTNNYLLVVHHVSDGYATRLERSEDGNYRSEVVYDAAAVVCFHVMKDGSLGDISDVWICRGEERCGRHVNAHLHSITMDPTGELFVVCDKGLDRLYSFKLDERDGKLRLVNEVKAEEKSAPRYSCFHPTQPVLYQNSEQQVYLNLYHYDTADGKLERISRVCLLEDEEAAGHWCGEGPADLAVSPDGRYLYASVRTANLLAVLELDSKGNPCLIQNISCGGKNPRGISLSPDSRFLFVSNRDSDEITRFTIGRDGRLTDSGERTKACLPGNLLFTRR</sequence>
<dbReference type="SUPFAM" id="SSF75011">
    <property type="entry name" value="3-carboxy-cis,cis-mucoante lactonizing enzyme"/>
    <property type="match status" value="1"/>
</dbReference>
<name>A0A6N2WYE8_9FIRM</name>
<proteinExistence type="inferred from homology"/>
<dbReference type="InterPro" id="IPR019405">
    <property type="entry name" value="Lactonase_7-beta_prop"/>
</dbReference>
<dbReference type="EMBL" id="CACRTF010000017">
    <property type="protein sequence ID" value="VYT46801.1"/>
    <property type="molecule type" value="Genomic_DNA"/>
</dbReference>
<organism evidence="2">
    <name type="scientific">Enterocloster bolteae</name>
    <dbReference type="NCBI Taxonomy" id="208479"/>
    <lineage>
        <taxon>Bacteria</taxon>
        <taxon>Bacillati</taxon>
        <taxon>Bacillota</taxon>
        <taxon>Clostridia</taxon>
        <taxon>Lachnospirales</taxon>
        <taxon>Lachnospiraceae</taxon>
        <taxon>Enterocloster</taxon>
    </lineage>
</organism>